<dbReference type="InterPro" id="IPR023157">
    <property type="entry name" value="AGR-C-984p-like_sf"/>
</dbReference>
<dbReference type="Proteomes" id="UP001501588">
    <property type="component" value="Unassembled WGS sequence"/>
</dbReference>
<proteinExistence type="predicted"/>
<name>A0ABN1EUL7_9PROT</name>
<dbReference type="EMBL" id="BAAAFZ010000010">
    <property type="protein sequence ID" value="GAA0574981.1"/>
    <property type="molecule type" value="Genomic_DNA"/>
</dbReference>
<dbReference type="Gene3D" id="1.10.3700.10">
    <property type="entry name" value="AGR C 984p-like"/>
    <property type="match status" value="1"/>
</dbReference>
<reference evidence="1 2" key="1">
    <citation type="journal article" date="2019" name="Int. J. Syst. Evol. Microbiol.">
        <title>The Global Catalogue of Microorganisms (GCM) 10K type strain sequencing project: providing services to taxonomists for standard genome sequencing and annotation.</title>
        <authorList>
            <consortium name="The Broad Institute Genomics Platform"/>
            <consortium name="The Broad Institute Genome Sequencing Center for Infectious Disease"/>
            <person name="Wu L."/>
            <person name="Ma J."/>
        </authorList>
    </citation>
    <scope>NUCLEOTIDE SEQUENCE [LARGE SCALE GENOMIC DNA]</scope>
    <source>
        <strain evidence="1 2">JCM 9933</strain>
    </source>
</reference>
<dbReference type="SUPFAM" id="SSF158837">
    <property type="entry name" value="AGR C 984p-like"/>
    <property type="match status" value="1"/>
</dbReference>
<protein>
    <recommendedName>
        <fullName evidence="3">DUF2336 domain-containing protein</fullName>
    </recommendedName>
</protein>
<dbReference type="InterPro" id="IPR010626">
    <property type="entry name" value="DUF1217"/>
</dbReference>
<accession>A0ABN1EUL7</accession>
<dbReference type="RefSeq" id="WP_343894275.1">
    <property type="nucleotide sequence ID" value="NZ_BAAAFZ010000010.1"/>
</dbReference>
<evidence type="ECO:0008006" key="3">
    <source>
        <dbReference type="Google" id="ProtNLM"/>
    </source>
</evidence>
<gene>
    <name evidence="1" type="ORF">GCM10009416_12060</name>
</gene>
<organism evidence="1 2">
    <name type="scientific">Craurococcus roseus</name>
    <dbReference type="NCBI Taxonomy" id="77585"/>
    <lineage>
        <taxon>Bacteria</taxon>
        <taxon>Pseudomonadati</taxon>
        <taxon>Pseudomonadota</taxon>
        <taxon>Alphaproteobacteria</taxon>
        <taxon>Acetobacterales</taxon>
        <taxon>Acetobacteraceae</taxon>
        <taxon>Craurococcus</taxon>
    </lineage>
</organism>
<sequence length="250" mass="25822">MADAASAIPALRRALAPDAESKALARFAKDPQLVREMDAFAKAAAKATDVKAALRDPKILNVLLPALGLPDAVGQPGLALRALTADPKQADGLLSRLSDSRWKAAAATLNLRERGVAALRDPKVQASLADGLRRMAWKNELDAGQPGVGDALLFRDRASAATNAYAVLGDPVLRRVVTTALGLPQAIVVQPVETQARAITARLDLAKLQDPREVAKLAERYVVAAAGSGGTAAGASSPLLSLVPAGGLLA</sequence>
<evidence type="ECO:0000313" key="1">
    <source>
        <dbReference type="EMBL" id="GAA0574981.1"/>
    </source>
</evidence>
<comment type="caution">
    <text evidence="1">The sequence shown here is derived from an EMBL/GenBank/DDBJ whole genome shotgun (WGS) entry which is preliminary data.</text>
</comment>
<dbReference type="Pfam" id="PF06748">
    <property type="entry name" value="DUF1217"/>
    <property type="match status" value="1"/>
</dbReference>
<keyword evidence="2" id="KW-1185">Reference proteome</keyword>
<evidence type="ECO:0000313" key="2">
    <source>
        <dbReference type="Proteomes" id="UP001501588"/>
    </source>
</evidence>